<dbReference type="GeneID" id="117150258"/>
<dbReference type="Proteomes" id="UP000515162">
    <property type="component" value="Chromosome 2L"/>
</dbReference>
<sequence length="176" mass="19789">MAFCGGFFFADFPRFLCPSEDLQISPLSSNCLTWLCVIGATNATPKNSIRDPYAYSTMAGPAPLWAVCPLFTELLTYHHAKAATTVNCDHKDLDRGCLGRLPRLATTATRCKTTKLSYCFLAKIDEPNHLGIPFYWVWLRTRTRTKLRTSYRISLGLSLHLIKEHLVHGGVYKICS</sequence>
<dbReference type="AlphaFoldDB" id="A0A6P8KV05"/>
<proteinExistence type="predicted"/>
<dbReference type="RefSeq" id="XP_033172948.1">
    <property type="nucleotide sequence ID" value="XM_033317057.1"/>
</dbReference>
<name>A0A6P8KV05_DROMA</name>
<accession>A0A6P8KV05</accession>
<protein>
    <submittedName>
        <fullName evidence="2">Uncharacterized protein LOC117150258</fullName>
    </submittedName>
</protein>
<evidence type="ECO:0000313" key="1">
    <source>
        <dbReference type="Proteomes" id="UP000515162"/>
    </source>
</evidence>
<reference evidence="2" key="1">
    <citation type="submission" date="2025-08" db="UniProtKB">
        <authorList>
            <consortium name="RefSeq"/>
        </authorList>
    </citation>
    <scope>IDENTIFICATION</scope>
    <source>
        <strain evidence="2">Mau12</strain>
        <tissue evidence="2">Whole Body</tissue>
    </source>
</reference>
<gene>
    <name evidence="2" type="primary">LOC117150258</name>
</gene>
<keyword evidence="1" id="KW-1185">Reference proteome</keyword>
<evidence type="ECO:0000313" key="2">
    <source>
        <dbReference type="RefSeq" id="XP_033172948.1"/>
    </source>
</evidence>
<organism evidence="1 2">
    <name type="scientific">Drosophila mauritiana</name>
    <name type="common">Fruit fly</name>
    <dbReference type="NCBI Taxonomy" id="7226"/>
    <lineage>
        <taxon>Eukaryota</taxon>
        <taxon>Metazoa</taxon>
        <taxon>Ecdysozoa</taxon>
        <taxon>Arthropoda</taxon>
        <taxon>Hexapoda</taxon>
        <taxon>Insecta</taxon>
        <taxon>Pterygota</taxon>
        <taxon>Neoptera</taxon>
        <taxon>Endopterygota</taxon>
        <taxon>Diptera</taxon>
        <taxon>Brachycera</taxon>
        <taxon>Muscomorpha</taxon>
        <taxon>Ephydroidea</taxon>
        <taxon>Drosophilidae</taxon>
        <taxon>Drosophila</taxon>
        <taxon>Sophophora</taxon>
    </lineage>
</organism>